<name>V6KTM3_STRRC</name>
<organism evidence="1 2">
    <name type="scientific">Streptomyces roseochromogenus subsp. oscitans DS 12.976</name>
    <dbReference type="NCBI Taxonomy" id="1352936"/>
    <lineage>
        <taxon>Bacteria</taxon>
        <taxon>Bacillati</taxon>
        <taxon>Actinomycetota</taxon>
        <taxon>Actinomycetes</taxon>
        <taxon>Kitasatosporales</taxon>
        <taxon>Streptomycetaceae</taxon>
        <taxon>Streptomyces</taxon>
    </lineage>
</organism>
<proteinExistence type="predicted"/>
<accession>V6KTM3</accession>
<gene>
    <name evidence="1" type="ORF">M878_05980</name>
</gene>
<dbReference type="PATRIC" id="fig|1352936.5.peg.1285"/>
<comment type="caution">
    <text evidence="1">The sequence shown here is derived from an EMBL/GenBank/DDBJ whole genome shotgun (WGS) entry which is preliminary data.</text>
</comment>
<dbReference type="STRING" id="1352936.M878_05980"/>
<evidence type="ECO:0000313" key="2">
    <source>
        <dbReference type="Proteomes" id="UP000017984"/>
    </source>
</evidence>
<protein>
    <submittedName>
        <fullName evidence="1">Uncharacterized protein</fullName>
    </submittedName>
</protein>
<dbReference type="Proteomes" id="UP000017984">
    <property type="component" value="Chromosome"/>
</dbReference>
<dbReference type="Gene3D" id="3.40.630.30">
    <property type="match status" value="1"/>
</dbReference>
<keyword evidence="2" id="KW-1185">Reference proteome</keyword>
<reference evidence="1 2" key="1">
    <citation type="journal article" date="2014" name="Genome Announc.">
        <title>Draft Genome Sequence of Streptomyces roseochromogenes subsp. oscitans DS 12.976, Producer of the Aminocoumarin Antibiotic Clorobiocin.</title>
        <authorList>
            <person name="Ruckert C."/>
            <person name="Kalinowski J."/>
            <person name="Heide L."/>
            <person name="Apel A.K."/>
        </authorList>
    </citation>
    <scope>NUCLEOTIDE SEQUENCE [LARGE SCALE GENOMIC DNA]</scope>
    <source>
        <strain evidence="1 2">DS 12.976</strain>
    </source>
</reference>
<sequence>MPDDWRLEGGGEGVQLVDAALSAEPAPEAVRLGPTGVPEILGLVARTRPGPFPQRTVEMGTYLGIRHRGRLIAKAGERSETGVPRPKAG</sequence>
<evidence type="ECO:0000313" key="1">
    <source>
        <dbReference type="EMBL" id="EST35368.1"/>
    </source>
</evidence>
<dbReference type="AlphaFoldDB" id="V6KTM3"/>
<dbReference type="EMBL" id="AWQX01000054">
    <property type="protein sequence ID" value="EST35368.1"/>
    <property type="molecule type" value="Genomic_DNA"/>
</dbReference>
<dbReference type="HOGENOM" id="CLU_2453420_0_0_11"/>